<dbReference type="EMBL" id="MKIR01000012">
    <property type="protein sequence ID" value="OFI49301.1"/>
    <property type="molecule type" value="Genomic_DNA"/>
</dbReference>
<sequence length="152" mass="18216">MEFIKLREKSDFIQNAAVWFSQKWDIPKEAYIESMFQMMEGIGAIPQWYLVVNENKIIAGVGVIENDFHERKDLKPNICALYVEEEYRSQGIARDLLNFVYKDMHSLDIDILYLITDHVNLYEKLNWNFLTEVRDDDNMLTRMYEYKIKTND</sequence>
<dbReference type="PROSITE" id="PS51186">
    <property type="entry name" value="GNAT"/>
    <property type="match status" value="1"/>
</dbReference>
<gene>
    <name evidence="2" type="ORF">BG261_01595</name>
</gene>
<feature type="domain" description="N-acetyltransferase" evidence="1">
    <location>
        <begin position="1"/>
        <end position="151"/>
    </location>
</feature>
<reference evidence="3" key="1">
    <citation type="submission" date="2016-09" db="EMBL/GenBank/DDBJ databases">
        <title>Draft genome sequence of a novel species of the family Streptococcaceae isolated from flowers.</title>
        <authorList>
            <person name="Chuah L.-O."/>
            <person name="Yap K.-P."/>
            <person name="Thong K.L."/>
            <person name="Liong M.T."/>
            <person name="Ahmad R."/>
            <person name="Rusul G."/>
        </authorList>
    </citation>
    <scope>NUCLEOTIDE SEQUENCE [LARGE SCALE GENOMIC DNA]</scope>
    <source>
        <strain evidence="3">DF1</strain>
    </source>
</reference>
<dbReference type="InterPro" id="IPR000182">
    <property type="entry name" value="GNAT_dom"/>
</dbReference>
<accession>A0A1E8GM24</accession>
<dbReference type="GO" id="GO:0016747">
    <property type="term" value="F:acyltransferase activity, transferring groups other than amino-acyl groups"/>
    <property type="evidence" value="ECO:0007669"/>
    <property type="project" value="InterPro"/>
</dbReference>
<evidence type="ECO:0000313" key="2">
    <source>
        <dbReference type="EMBL" id="OFI49301.1"/>
    </source>
</evidence>
<proteinExistence type="predicted"/>
<protein>
    <submittedName>
        <fullName evidence="2">GNAT family N-acetyltransferase</fullName>
    </submittedName>
</protein>
<dbReference type="STRING" id="1859473.BG261_01595"/>
<dbReference type="OrthoDB" id="9789053at2"/>
<comment type="caution">
    <text evidence="2">The sequence shown here is derived from an EMBL/GenBank/DDBJ whole genome shotgun (WGS) entry which is preliminary data.</text>
</comment>
<dbReference type="InterPro" id="IPR016181">
    <property type="entry name" value="Acyl_CoA_acyltransferase"/>
</dbReference>
<name>A0A1E8GM24_9LACT</name>
<dbReference type="SUPFAM" id="SSF55729">
    <property type="entry name" value="Acyl-CoA N-acyltransferases (Nat)"/>
    <property type="match status" value="1"/>
</dbReference>
<dbReference type="CDD" id="cd04301">
    <property type="entry name" value="NAT_SF"/>
    <property type="match status" value="1"/>
</dbReference>
<dbReference type="RefSeq" id="WP_070791826.1">
    <property type="nucleotide sequence ID" value="NZ_MKIR01000012.1"/>
</dbReference>
<keyword evidence="3" id="KW-1185">Reference proteome</keyword>
<dbReference type="Proteomes" id="UP000178622">
    <property type="component" value="Unassembled WGS sequence"/>
</dbReference>
<evidence type="ECO:0000259" key="1">
    <source>
        <dbReference type="PROSITE" id="PS51186"/>
    </source>
</evidence>
<dbReference type="Pfam" id="PF00583">
    <property type="entry name" value="Acetyltransf_1"/>
    <property type="match status" value="1"/>
</dbReference>
<organism evidence="2 3">
    <name type="scientific">Floricoccus tropicus</name>
    <dbReference type="NCBI Taxonomy" id="1859473"/>
    <lineage>
        <taxon>Bacteria</taxon>
        <taxon>Bacillati</taxon>
        <taxon>Bacillota</taxon>
        <taxon>Bacilli</taxon>
        <taxon>Lactobacillales</taxon>
        <taxon>Streptococcaceae</taxon>
        <taxon>Floricoccus</taxon>
    </lineage>
</organism>
<dbReference type="AlphaFoldDB" id="A0A1E8GM24"/>
<dbReference type="Gene3D" id="3.40.630.30">
    <property type="match status" value="1"/>
</dbReference>
<keyword evidence="2" id="KW-0808">Transferase</keyword>
<evidence type="ECO:0000313" key="3">
    <source>
        <dbReference type="Proteomes" id="UP000178622"/>
    </source>
</evidence>